<name>A0ABU5CXJ2_9BACI</name>
<sequence>MYHESVVAMWEAYKKVNPNAPEFEKFDVWAFGSSKEGADELAALVLEGIKTATASNYALFELQGEQVPYPGLYNIILNGDGKAVAIIETTSVEIVPFHEVSADFAYLEGEGDRSLQYWRDVHEEFFANEWKAIGQEFDENMLVVCEGFKVVYK</sequence>
<dbReference type="InterPro" id="IPR015947">
    <property type="entry name" value="PUA-like_sf"/>
</dbReference>
<dbReference type="PANTHER" id="PTHR39203">
    <property type="entry name" value="CYTOPLASMIC PROTEIN-RELATED"/>
    <property type="match status" value="1"/>
</dbReference>
<dbReference type="PANTHER" id="PTHR39203:SF1">
    <property type="entry name" value="CYTOPLASMIC PROTEIN"/>
    <property type="match status" value="1"/>
</dbReference>
<dbReference type="SUPFAM" id="SSF88697">
    <property type="entry name" value="PUA domain-like"/>
    <property type="match status" value="1"/>
</dbReference>
<dbReference type="EMBL" id="JAWDIQ010000003">
    <property type="protein sequence ID" value="MDY0410170.1"/>
    <property type="molecule type" value="Genomic_DNA"/>
</dbReference>
<dbReference type="Proteomes" id="UP001275315">
    <property type="component" value="Unassembled WGS sequence"/>
</dbReference>
<proteinExistence type="predicted"/>
<dbReference type="InterPro" id="IPR009326">
    <property type="entry name" value="DUF984"/>
</dbReference>
<reference evidence="2 3" key="1">
    <citation type="submission" date="2023-10" db="EMBL/GenBank/DDBJ databases">
        <title>Virgibacillus soli CC-YMP-6 genome.</title>
        <authorList>
            <person name="Miliotis G."/>
            <person name="Sengupta P."/>
            <person name="Hameed A."/>
            <person name="Chuvochina M."/>
            <person name="Mcdonagh F."/>
            <person name="Simpson A.C."/>
            <person name="Singh N.K."/>
            <person name="Rekha P.D."/>
            <person name="Raman K."/>
            <person name="Hugenholtz P."/>
            <person name="Venkateswaran K."/>
        </authorList>
    </citation>
    <scope>NUCLEOTIDE SEQUENCE [LARGE SCALE GENOMIC DNA]</scope>
    <source>
        <strain evidence="2 3">CC-YMP-6</strain>
    </source>
</reference>
<dbReference type="Pfam" id="PF04266">
    <property type="entry name" value="ASCH"/>
    <property type="match status" value="1"/>
</dbReference>
<evidence type="ECO:0000313" key="2">
    <source>
        <dbReference type="EMBL" id="MDY0410170.1"/>
    </source>
</evidence>
<comment type="caution">
    <text evidence="2">The sequence shown here is derived from an EMBL/GenBank/DDBJ whole genome shotgun (WGS) entry which is preliminary data.</text>
</comment>
<dbReference type="Gene3D" id="3.10.400.10">
    <property type="entry name" value="Sulfate adenylyltransferase"/>
    <property type="match status" value="1"/>
</dbReference>
<dbReference type="RefSeq" id="WP_320381037.1">
    <property type="nucleotide sequence ID" value="NZ_JAWDIQ010000003.1"/>
</dbReference>
<dbReference type="InterPro" id="IPR007374">
    <property type="entry name" value="ASCH_domain"/>
</dbReference>
<dbReference type="PIRSF" id="PIRSF021320">
    <property type="entry name" value="DUF984"/>
    <property type="match status" value="1"/>
</dbReference>
<dbReference type="CDD" id="cd06553">
    <property type="entry name" value="ASCH_Ef3133_like"/>
    <property type="match status" value="1"/>
</dbReference>
<organism evidence="2 3">
    <name type="scientific">Paracerasibacillus soli</name>
    <dbReference type="NCBI Taxonomy" id="480284"/>
    <lineage>
        <taxon>Bacteria</taxon>
        <taxon>Bacillati</taxon>
        <taxon>Bacillota</taxon>
        <taxon>Bacilli</taxon>
        <taxon>Bacillales</taxon>
        <taxon>Bacillaceae</taxon>
        <taxon>Paracerasibacillus</taxon>
    </lineage>
</organism>
<evidence type="ECO:0000313" key="3">
    <source>
        <dbReference type="Proteomes" id="UP001275315"/>
    </source>
</evidence>
<gene>
    <name evidence="2" type="ORF">RWD45_18470</name>
</gene>
<protein>
    <submittedName>
        <fullName evidence="2">ASCH domain-containing protein</fullName>
    </submittedName>
</protein>
<feature type="domain" description="ASCH" evidence="1">
    <location>
        <begin position="29"/>
        <end position="152"/>
    </location>
</feature>
<accession>A0ABU5CXJ2</accession>
<evidence type="ECO:0000259" key="1">
    <source>
        <dbReference type="SMART" id="SM01022"/>
    </source>
</evidence>
<keyword evidence="3" id="KW-1185">Reference proteome</keyword>
<dbReference type="SMART" id="SM01022">
    <property type="entry name" value="ASCH"/>
    <property type="match status" value="1"/>
</dbReference>